<dbReference type="Proteomes" id="UP000031036">
    <property type="component" value="Unassembled WGS sequence"/>
</dbReference>
<gene>
    <name evidence="2" type="ORF">Tcan_18321</name>
</gene>
<feature type="chain" id="PRO_5002079795" description="ShKT domain-containing protein" evidence="1">
    <location>
        <begin position="17"/>
        <end position="119"/>
    </location>
</feature>
<name>A0A0B2V9D8_TOXCA</name>
<keyword evidence="3" id="KW-1185">Reference proteome</keyword>
<dbReference type="AlphaFoldDB" id="A0A0B2V9D8"/>
<dbReference type="EMBL" id="JPKZ01002157">
    <property type="protein sequence ID" value="KHN78133.1"/>
    <property type="molecule type" value="Genomic_DNA"/>
</dbReference>
<comment type="caution">
    <text evidence="2">The sequence shown here is derived from an EMBL/GenBank/DDBJ whole genome shotgun (WGS) entry which is preliminary data.</text>
</comment>
<protein>
    <recommendedName>
        <fullName evidence="4">ShKT domain-containing protein</fullName>
    </recommendedName>
</protein>
<accession>A0A0B2V9D8</accession>
<evidence type="ECO:0000313" key="2">
    <source>
        <dbReference type="EMBL" id="KHN78133.1"/>
    </source>
</evidence>
<reference evidence="2 3" key="1">
    <citation type="submission" date="2014-11" db="EMBL/GenBank/DDBJ databases">
        <title>Genetic blueprint of the zoonotic pathogen Toxocara canis.</title>
        <authorList>
            <person name="Zhu X.-Q."/>
            <person name="Korhonen P.K."/>
            <person name="Cai H."/>
            <person name="Young N.D."/>
            <person name="Nejsum P."/>
            <person name="von Samson-Himmelstjerna G."/>
            <person name="Boag P.R."/>
            <person name="Tan P."/>
            <person name="Li Q."/>
            <person name="Min J."/>
            <person name="Yang Y."/>
            <person name="Wang X."/>
            <person name="Fang X."/>
            <person name="Hall R.S."/>
            <person name="Hofmann A."/>
            <person name="Sternberg P.W."/>
            <person name="Jex A.R."/>
            <person name="Gasser R.B."/>
        </authorList>
    </citation>
    <scope>NUCLEOTIDE SEQUENCE [LARGE SCALE GENOMIC DNA]</scope>
    <source>
        <strain evidence="2">PN_DK_2014</strain>
    </source>
</reference>
<organism evidence="2 3">
    <name type="scientific">Toxocara canis</name>
    <name type="common">Canine roundworm</name>
    <dbReference type="NCBI Taxonomy" id="6265"/>
    <lineage>
        <taxon>Eukaryota</taxon>
        <taxon>Metazoa</taxon>
        <taxon>Ecdysozoa</taxon>
        <taxon>Nematoda</taxon>
        <taxon>Chromadorea</taxon>
        <taxon>Rhabditida</taxon>
        <taxon>Spirurina</taxon>
        <taxon>Ascaridomorpha</taxon>
        <taxon>Ascaridoidea</taxon>
        <taxon>Toxocaridae</taxon>
        <taxon>Toxocara</taxon>
    </lineage>
</organism>
<evidence type="ECO:0008006" key="4">
    <source>
        <dbReference type="Google" id="ProtNLM"/>
    </source>
</evidence>
<keyword evidence="1" id="KW-0732">Signal</keyword>
<proteinExistence type="predicted"/>
<feature type="signal peptide" evidence="1">
    <location>
        <begin position="1"/>
        <end position="16"/>
    </location>
</feature>
<evidence type="ECO:0000313" key="3">
    <source>
        <dbReference type="Proteomes" id="UP000031036"/>
    </source>
</evidence>
<evidence type="ECO:0000256" key="1">
    <source>
        <dbReference type="SAM" id="SignalP"/>
    </source>
</evidence>
<sequence>MLLSITVFTLLVATLADLHTYEEPAPAVEIQQCVTEENGVKRPSVSPSSCNDTMSEQDCASMFGLNAQMIQQNKDENKPYMVNGTCYTPVGKALAPQCRSMCALCCIEGLQNQKIGADQ</sequence>